<feature type="chain" id="PRO_5047215438" evidence="1">
    <location>
        <begin position="22"/>
        <end position="142"/>
    </location>
</feature>
<dbReference type="EMBL" id="JAOWLA010000007">
    <property type="protein sequence ID" value="MCV2864884.1"/>
    <property type="molecule type" value="Genomic_DNA"/>
</dbReference>
<name>A0ABT2Z183_9RHOB</name>
<dbReference type="PANTHER" id="PTHR36302">
    <property type="entry name" value="BLR7088 PROTEIN"/>
    <property type="match status" value="1"/>
</dbReference>
<keyword evidence="1" id="KW-0732">Signal</keyword>
<dbReference type="Gene3D" id="2.60.40.1890">
    <property type="entry name" value="PCu(A)C copper chaperone"/>
    <property type="match status" value="1"/>
</dbReference>
<sequence>MTLLKSALAALAFSLASPAFAAEDVTITDAYARMMPGSKAGAAFFVIENHSDTDDRLVAVASDAAMKVELHTHQQAADGTMQMIHVEEGFAVPAGGAHTLARGGDHVMFMGLQGERGATVTVTLTFEHAGDMTVEIPVDNDR</sequence>
<dbReference type="SUPFAM" id="SSF110087">
    <property type="entry name" value="DR1885-like metal-binding protein"/>
    <property type="match status" value="1"/>
</dbReference>
<reference evidence="2 3" key="1">
    <citation type="submission" date="2022-10" db="EMBL/GenBank/DDBJ databases">
        <title>Defluviimonas sp. nov., isolated from ocean surface water.</title>
        <authorList>
            <person name="He W."/>
            <person name="Wang L."/>
            <person name="Zhang D.-F."/>
        </authorList>
    </citation>
    <scope>NUCLEOTIDE SEQUENCE [LARGE SCALE GENOMIC DNA]</scope>
    <source>
        <strain evidence="2 3">WL0075</strain>
    </source>
</reference>
<organism evidence="2 3">
    <name type="scientific">Albidovulum sediminicola</name>
    <dbReference type="NCBI Taxonomy" id="2984331"/>
    <lineage>
        <taxon>Bacteria</taxon>
        <taxon>Pseudomonadati</taxon>
        <taxon>Pseudomonadota</taxon>
        <taxon>Alphaproteobacteria</taxon>
        <taxon>Rhodobacterales</taxon>
        <taxon>Paracoccaceae</taxon>
        <taxon>Albidovulum</taxon>
    </lineage>
</organism>
<dbReference type="InterPro" id="IPR058248">
    <property type="entry name" value="Lxx211020-like"/>
</dbReference>
<feature type="signal peptide" evidence="1">
    <location>
        <begin position="1"/>
        <end position="21"/>
    </location>
</feature>
<dbReference type="InterPro" id="IPR007410">
    <property type="entry name" value="LpqE-like"/>
</dbReference>
<dbReference type="Proteomes" id="UP001652503">
    <property type="component" value="Unassembled WGS sequence"/>
</dbReference>
<evidence type="ECO:0000313" key="2">
    <source>
        <dbReference type="EMBL" id="MCV2864884.1"/>
    </source>
</evidence>
<dbReference type="PANTHER" id="PTHR36302:SF1">
    <property type="entry name" value="COPPER CHAPERONE PCU(A)C"/>
    <property type="match status" value="1"/>
</dbReference>
<dbReference type="InterPro" id="IPR036182">
    <property type="entry name" value="PCuAC_sf"/>
</dbReference>
<comment type="caution">
    <text evidence="2">The sequence shown here is derived from an EMBL/GenBank/DDBJ whole genome shotgun (WGS) entry which is preliminary data.</text>
</comment>
<proteinExistence type="predicted"/>
<protein>
    <submittedName>
        <fullName evidence="2">Copper chaperone PCu(A)C</fullName>
    </submittedName>
</protein>
<gene>
    <name evidence="2" type="ORF">OE647_09065</name>
</gene>
<dbReference type="RefSeq" id="WP_263721404.1">
    <property type="nucleotide sequence ID" value="NZ_JAOWLA010000007.1"/>
</dbReference>
<keyword evidence="3" id="KW-1185">Reference proteome</keyword>
<evidence type="ECO:0000313" key="3">
    <source>
        <dbReference type="Proteomes" id="UP001652503"/>
    </source>
</evidence>
<dbReference type="Pfam" id="PF04314">
    <property type="entry name" value="PCuAC"/>
    <property type="match status" value="1"/>
</dbReference>
<evidence type="ECO:0000256" key="1">
    <source>
        <dbReference type="SAM" id="SignalP"/>
    </source>
</evidence>
<accession>A0ABT2Z183</accession>